<dbReference type="Pfam" id="PF13561">
    <property type="entry name" value="adh_short_C2"/>
    <property type="match status" value="1"/>
</dbReference>
<dbReference type="PANTHER" id="PTHR42879:SF2">
    <property type="entry name" value="3-OXOACYL-[ACYL-CARRIER-PROTEIN] REDUCTASE FABG"/>
    <property type="match status" value="1"/>
</dbReference>
<dbReference type="InterPro" id="IPR057326">
    <property type="entry name" value="KR_dom"/>
</dbReference>
<dbReference type="Gene3D" id="3.40.50.720">
    <property type="entry name" value="NAD(P)-binding Rossmann-like Domain"/>
    <property type="match status" value="1"/>
</dbReference>
<dbReference type="AlphaFoldDB" id="A0AAU7AQX4"/>
<protein>
    <submittedName>
        <fullName evidence="4">Oxidoreductase</fullName>
        <ecNumber evidence="4">1.-.-.-</ecNumber>
    </submittedName>
</protein>
<dbReference type="SUPFAM" id="SSF51735">
    <property type="entry name" value="NAD(P)-binding Rossmann-fold domains"/>
    <property type="match status" value="1"/>
</dbReference>
<gene>
    <name evidence="4" type="primary">fabG2</name>
    <name evidence="4" type="ORF">DSM112329_00866</name>
</gene>
<dbReference type="EMBL" id="CP114014">
    <property type="protein sequence ID" value="XAY04040.1"/>
    <property type="molecule type" value="Genomic_DNA"/>
</dbReference>
<dbReference type="InterPro" id="IPR050259">
    <property type="entry name" value="SDR"/>
</dbReference>
<dbReference type="PANTHER" id="PTHR42879">
    <property type="entry name" value="3-OXOACYL-(ACYL-CARRIER-PROTEIN) REDUCTASE"/>
    <property type="match status" value="1"/>
</dbReference>
<dbReference type="RefSeq" id="WP_354700586.1">
    <property type="nucleotide sequence ID" value="NZ_CP114014.1"/>
</dbReference>
<dbReference type="InterPro" id="IPR036291">
    <property type="entry name" value="NAD(P)-bd_dom_sf"/>
</dbReference>
<evidence type="ECO:0000259" key="3">
    <source>
        <dbReference type="SMART" id="SM00822"/>
    </source>
</evidence>
<evidence type="ECO:0000256" key="1">
    <source>
        <dbReference type="ARBA" id="ARBA00006484"/>
    </source>
</evidence>
<sequence length="245" mass="24769">MRGLDGRIALVTGAGAGVGEAVARRLAEEGVRVVLADRDGDAAQAVAATLPHDAVGVACDVASPDDVTAAVEAAAALTGTINIVVCIAGNSRPAMLKNLDEETFASVVDVHLGGTYRTVRTALQYLPDDGTGRIITTTSAAGQSGTIGQANYAAAKAGIIGFTKSCAKELARKSITANAVAPLAATAMTEKVRTDEKLAKLTLARIPLGRFAEPAEVAGTFAFLASDDAAYMTGQVLAVDGGTVI</sequence>
<dbReference type="PRINTS" id="PR00081">
    <property type="entry name" value="GDHRDH"/>
</dbReference>
<dbReference type="FunFam" id="3.40.50.720:FF:000173">
    <property type="entry name" value="3-oxoacyl-[acyl-carrier protein] reductase"/>
    <property type="match status" value="1"/>
</dbReference>
<dbReference type="GO" id="GO:0016491">
    <property type="term" value="F:oxidoreductase activity"/>
    <property type="evidence" value="ECO:0007669"/>
    <property type="project" value="UniProtKB-KW"/>
</dbReference>
<accession>A0AAU7AQX4</accession>
<name>A0AAU7AQX4_9ACTN</name>
<comment type="similarity">
    <text evidence="1">Belongs to the short-chain dehydrogenases/reductases (SDR) family.</text>
</comment>
<feature type="domain" description="Ketoreductase" evidence="3">
    <location>
        <begin position="7"/>
        <end position="186"/>
    </location>
</feature>
<evidence type="ECO:0000256" key="2">
    <source>
        <dbReference type="ARBA" id="ARBA00023002"/>
    </source>
</evidence>
<organism evidence="4">
    <name type="scientific">Paraconexibacter sp. AEG42_29</name>
    <dbReference type="NCBI Taxonomy" id="2997339"/>
    <lineage>
        <taxon>Bacteria</taxon>
        <taxon>Bacillati</taxon>
        <taxon>Actinomycetota</taxon>
        <taxon>Thermoleophilia</taxon>
        <taxon>Solirubrobacterales</taxon>
        <taxon>Paraconexibacteraceae</taxon>
        <taxon>Paraconexibacter</taxon>
    </lineage>
</organism>
<proteinExistence type="inferred from homology"/>
<dbReference type="SMART" id="SM00822">
    <property type="entry name" value="PKS_KR"/>
    <property type="match status" value="1"/>
</dbReference>
<reference evidence="4" key="1">
    <citation type="submission" date="2022-12" db="EMBL/GenBank/DDBJ databases">
        <title>Paraconexibacter alkalitolerans sp. nov. and Baekduia alba sp. nov., isolated from soil and emended description of the genera Paraconexibacter (Chun et al., 2020) and Baekduia (An et al., 2020).</title>
        <authorList>
            <person name="Vieira S."/>
            <person name="Huber K.J."/>
            <person name="Geppert A."/>
            <person name="Wolf J."/>
            <person name="Neumann-Schaal M."/>
            <person name="Muesken M."/>
            <person name="Overmann J."/>
        </authorList>
    </citation>
    <scope>NUCLEOTIDE SEQUENCE</scope>
    <source>
        <strain evidence="4">AEG42_29</strain>
    </source>
</reference>
<evidence type="ECO:0000313" key="4">
    <source>
        <dbReference type="EMBL" id="XAY04040.1"/>
    </source>
</evidence>
<dbReference type="InterPro" id="IPR002347">
    <property type="entry name" value="SDR_fam"/>
</dbReference>
<keyword evidence="2 4" id="KW-0560">Oxidoreductase</keyword>
<dbReference type="PRINTS" id="PR00080">
    <property type="entry name" value="SDRFAMILY"/>
</dbReference>
<dbReference type="EC" id="1.-.-.-" evidence="4"/>
<dbReference type="KEGG" id="parq:DSM112329_00866"/>